<feature type="compositionally biased region" description="Basic and acidic residues" evidence="1">
    <location>
        <begin position="117"/>
        <end position="128"/>
    </location>
</feature>
<dbReference type="RefSeq" id="XP_002948119.1">
    <property type="nucleotide sequence ID" value="XM_002948073.1"/>
</dbReference>
<feature type="compositionally biased region" description="Polar residues" evidence="1">
    <location>
        <begin position="317"/>
        <end position="328"/>
    </location>
</feature>
<dbReference type="Proteomes" id="UP000001058">
    <property type="component" value="Unassembled WGS sequence"/>
</dbReference>
<feature type="region of interest" description="Disordered" evidence="1">
    <location>
        <begin position="1"/>
        <end position="178"/>
    </location>
</feature>
<proteinExistence type="predicted"/>
<feature type="compositionally biased region" description="Low complexity" evidence="1">
    <location>
        <begin position="103"/>
        <end position="116"/>
    </location>
</feature>
<evidence type="ECO:0000313" key="3">
    <source>
        <dbReference type="Proteomes" id="UP000001058"/>
    </source>
</evidence>
<feature type="region of interest" description="Disordered" evidence="1">
    <location>
        <begin position="998"/>
        <end position="1060"/>
    </location>
</feature>
<feature type="compositionally biased region" description="Basic and acidic residues" evidence="1">
    <location>
        <begin position="1039"/>
        <end position="1055"/>
    </location>
</feature>
<sequence length="1369" mass="138883">MSLKELASLAPWNWDPQAAKHPPKRAALQDFEKDTAHQTPAPAPTPRERRRSTALSAASNSMEVGWETPNASGLARKAASADRARSLLKRKAIELQTPDSQKHPPTQQQPSSSSLQTRDRQQDRDAAPDARVTPVAARPTAVLCPAQQPSLQPQPPRARAEAAGGGARATDDRDGTACAAADDSTRNIWMAANEAVPAVGQTPAATQRDLAMRPPRWTPAGLRGSVTQLQPSPATGRRVDWQGDGTCAVDGDGRTFEGTVVGSAVQLPSAAAPPTTDAGVTPSLLASADAAVTTTHVVGSAEGAVDGGLAGVVSAARQRSNLTSQSRSGRVDGGRAGSQGPASAPTGGARVQRGSASGLPWAMRRYSRTIILRDLDIRLIMEEGGERTGSSAQSDGEAAAPQVGVGVSAATALPLPTAEVTAVQDGAALQATADAVHVDPGATAAAGELRLGQCSEGQQEAATAAAVQSASCCPTVPASCGRGSQRQSAAVLAGVYSTPGGVTAQGMMRPAGRPAPGSAGMTDTGRRTAAATLTMGEPCSSPGGSSADARLALLPPSAAVNDNPSSTPLRNQAGAHSRGDVHGLLWSDTGPSASALATRLSVDGHTPYSRGDRLWLSPASRQRPSAARTMRTPLQRHLSSSSPMQPPRFDPSPASRKQPQQAHKMQLEQQQQEQEHLDCGGGNAAAVLAAASVGNLEAAAASGIAARPSLFKLTPTTHRRFVLQGSVVEGVSSVQPRNSATSPKDLSSTPPSDITTTTTTTHQAPALWRPHIGAQDNGQGFTSVAANGPGQSPVSGAHEGQVLSAPADLCGLLQATATIISQGPVPEGAVSPGQAMPGGPDVDGGCATVTGGQPLHGADLTACNGSMGRQPIQGVTPRAALAMRQGSQAPPAALRTRNAEENVTMVVLPAGACCGSQGSEHQRAASAAARAIRAGAGTPVPRFGVSSTTGISGSAAGVGSQYGGFGALDKGTVQRAVTPARENAASLDSRILAPAGTAMEASPPHQARDSKTSYDPSGGSPAVTMSGPRPGANMAITESGHHQTHAEKAMEEKEGGGMAAGFGAAADGGCSAELLRPAKRQAVEAAAGGLNADAIKVSAQIAAKPPEVAVFATVAMTELQEMQTEQQAQVTRQSFDSPDVAGGGLAGDAVGSPKHAAEAKTPTGKASAKGDAASAAAMGEVSPGGVCTEQPSLPHVTLTQQQLVVLDQLLTFFRATGCRHPSAMSAAELVAAISSFCQSAGIPVVPSNIQTLASWLGTLMALEKPVKAYAQAQALALARARAQDQQQQSENPELPQPPVQPPPQQPPEQQQARTEPSPEHQLQQQQQQEQLPQPAAGALAHESEPGGAVSAKVQAGQDDSQPAGGAAGD</sequence>
<dbReference type="GeneID" id="9625104"/>
<gene>
    <name evidence="2" type="ORF">VOLCADRAFT_116687</name>
</gene>
<feature type="compositionally biased region" description="Polar residues" evidence="1">
    <location>
        <begin position="736"/>
        <end position="754"/>
    </location>
</feature>
<reference evidence="2 3" key="1">
    <citation type="journal article" date="2010" name="Science">
        <title>Genomic analysis of organismal complexity in the multicellular green alga Volvox carteri.</title>
        <authorList>
            <person name="Prochnik S.E."/>
            <person name="Umen J."/>
            <person name="Nedelcu A.M."/>
            <person name="Hallmann A."/>
            <person name="Miller S.M."/>
            <person name="Nishii I."/>
            <person name="Ferris P."/>
            <person name="Kuo A."/>
            <person name="Mitros T."/>
            <person name="Fritz-Laylin L.K."/>
            <person name="Hellsten U."/>
            <person name="Chapman J."/>
            <person name="Simakov O."/>
            <person name="Rensing S.A."/>
            <person name="Terry A."/>
            <person name="Pangilinan J."/>
            <person name="Kapitonov V."/>
            <person name="Jurka J."/>
            <person name="Salamov A."/>
            <person name="Shapiro H."/>
            <person name="Schmutz J."/>
            <person name="Grimwood J."/>
            <person name="Lindquist E."/>
            <person name="Lucas S."/>
            <person name="Grigoriev I.V."/>
            <person name="Schmitt R."/>
            <person name="Kirk D."/>
            <person name="Rokhsar D.S."/>
        </authorList>
    </citation>
    <scope>NUCLEOTIDE SEQUENCE [LARGE SCALE GENOMIC DNA]</scope>
    <source>
        <strain evidence="3">f. Nagariensis / Eve</strain>
    </source>
</reference>
<feature type="compositionally biased region" description="Polar residues" evidence="1">
    <location>
        <begin position="560"/>
        <end position="570"/>
    </location>
</feature>
<accession>D8TNA6</accession>
<feature type="region of interest" description="Disordered" evidence="1">
    <location>
        <begin position="732"/>
        <end position="798"/>
    </location>
</feature>
<dbReference type="InParanoid" id="D8TNA6"/>
<feature type="region of interest" description="Disordered" evidence="1">
    <location>
        <begin position="603"/>
        <end position="678"/>
    </location>
</feature>
<dbReference type="EMBL" id="GL378329">
    <property type="protein sequence ID" value="EFJ51107.1"/>
    <property type="molecule type" value="Genomic_DNA"/>
</dbReference>
<name>D8TNA6_VOLCA</name>
<feature type="region of interest" description="Disordered" evidence="1">
    <location>
        <begin position="1125"/>
        <end position="1169"/>
    </location>
</feature>
<feature type="compositionally biased region" description="Polar residues" evidence="1">
    <location>
        <begin position="776"/>
        <end position="794"/>
    </location>
</feature>
<feature type="region of interest" description="Disordered" evidence="1">
    <location>
        <begin position="1280"/>
        <end position="1369"/>
    </location>
</feature>
<evidence type="ECO:0000256" key="1">
    <source>
        <dbReference type="SAM" id="MobiDB-lite"/>
    </source>
</evidence>
<feature type="region of interest" description="Disordered" evidence="1">
    <location>
        <begin position="557"/>
        <end position="586"/>
    </location>
</feature>
<dbReference type="KEGG" id="vcn:VOLCADRAFT_116687"/>
<evidence type="ECO:0000313" key="2">
    <source>
        <dbReference type="EMBL" id="EFJ51107.1"/>
    </source>
</evidence>
<protein>
    <submittedName>
        <fullName evidence="2">Uncharacterized protein</fullName>
    </submittedName>
</protein>
<feature type="compositionally biased region" description="Low complexity" evidence="1">
    <location>
        <begin position="1319"/>
        <end position="1340"/>
    </location>
</feature>
<feature type="non-terminal residue" evidence="2">
    <location>
        <position position="1369"/>
    </location>
</feature>
<dbReference type="OrthoDB" id="553310at2759"/>
<keyword evidence="3" id="KW-1185">Reference proteome</keyword>
<feature type="compositionally biased region" description="Pro residues" evidence="1">
    <location>
        <begin position="1294"/>
        <end position="1306"/>
    </location>
</feature>
<organism evidence="3">
    <name type="scientific">Volvox carteri f. nagariensis</name>
    <dbReference type="NCBI Taxonomy" id="3068"/>
    <lineage>
        <taxon>Eukaryota</taxon>
        <taxon>Viridiplantae</taxon>
        <taxon>Chlorophyta</taxon>
        <taxon>core chlorophytes</taxon>
        <taxon>Chlorophyceae</taxon>
        <taxon>CS clade</taxon>
        <taxon>Chlamydomonadales</taxon>
        <taxon>Volvocaceae</taxon>
        <taxon>Volvox</taxon>
    </lineage>
</organism>
<feature type="compositionally biased region" description="Low complexity" evidence="1">
    <location>
        <begin position="660"/>
        <end position="672"/>
    </location>
</feature>
<feature type="region of interest" description="Disordered" evidence="1">
    <location>
        <begin position="316"/>
        <end position="355"/>
    </location>
</feature>